<comment type="caution">
    <text evidence="2">The sequence shown here is derived from an EMBL/GenBank/DDBJ whole genome shotgun (WGS) entry which is preliminary data.</text>
</comment>
<evidence type="ECO:0000313" key="3">
    <source>
        <dbReference type="Proteomes" id="UP000835052"/>
    </source>
</evidence>
<dbReference type="PANTHER" id="PTHR23020:SF8">
    <property type="entry name" value="CHK KINASE-LIKE DOMAIN-CONTAINING PROTEIN"/>
    <property type="match status" value="1"/>
</dbReference>
<sequence length="411" mass="47417">MRLYERGSGVLSTHVSIDDVIEKLAALSDGHRPQLVGEPLLLGEMAGFASKIALINLKWPTERLDLPSRVVLKVPTMISHIEGLEQMKKEGKIEGEAVDLNALQDTESLYKKVHNVEMDFYTRIQNMEKRDLSLLKFYGGRLFDEENSSKGFLLLEYRENLIQLSCCDFIDEPTFLQILRNFAALHSIQKFYSEEEQKIKSRGYLSEIYKPMLVSDMTLKLMEILKNFTKDEELVEKVRKEVERMTTEEEIAALDSTSEKLGMKRVPVHGDGWQCNMLFRQNSEEIVQLDALIDFQTLHYGNAGAELAKAFCSLLDKGHMTEVREKYLQIYYGFLEDEVQGEMPFSLEQLRESCRRFLPLLAYLSACQKAALVDVQLQKKEPHLRESFREQVLNNVRTLLHFCTDPSFSSF</sequence>
<dbReference type="Proteomes" id="UP000835052">
    <property type="component" value="Unassembled WGS sequence"/>
</dbReference>
<keyword evidence="3" id="KW-1185">Reference proteome</keyword>
<evidence type="ECO:0000313" key="2">
    <source>
        <dbReference type="EMBL" id="CAD6188002.1"/>
    </source>
</evidence>
<dbReference type="AlphaFoldDB" id="A0A8S1GYC3"/>
<gene>
    <name evidence="2" type="ORF">CAUJ_LOCUS3921</name>
</gene>
<dbReference type="SMART" id="SM00587">
    <property type="entry name" value="CHK"/>
    <property type="match status" value="1"/>
</dbReference>
<dbReference type="EMBL" id="CAJGYM010000007">
    <property type="protein sequence ID" value="CAD6188002.1"/>
    <property type="molecule type" value="Genomic_DNA"/>
</dbReference>
<dbReference type="OrthoDB" id="5915577at2759"/>
<dbReference type="PANTHER" id="PTHR23020">
    <property type="entry name" value="UNCHARACTERIZED NUCLEAR HORMONE RECEPTOR-RELATED"/>
    <property type="match status" value="1"/>
</dbReference>
<evidence type="ECO:0000259" key="1">
    <source>
        <dbReference type="SMART" id="SM00587"/>
    </source>
</evidence>
<proteinExistence type="predicted"/>
<dbReference type="Gene3D" id="3.90.1200.10">
    <property type="match status" value="1"/>
</dbReference>
<accession>A0A8S1GYC3</accession>
<organism evidence="2 3">
    <name type="scientific">Caenorhabditis auriculariae</name>
    <dbReference type="NCBI Taxonomy" id="2777116"/>
    <lineage>
        <taxon>Eukaryota</taxon>
        <taxon>Metazoa</taxon>
        <taxon>Ecdysozoa</taxon>
        <taxon>Nematoda</taxon>
        <taxon>Chromadorea</taxon>
        <taxon>Rhabditida</taxon>
        <taxon>Rhabditina</taxon>
        <taxon>Rhabditomorpha</taxon>
        <taxon>Rhabditoidea</taxon>
        <taxon>Rhabditidae</taxon>
        <taxon>Peloderinae</taxon>
        <taxon>Caenorhabditis</taxon>
    </lineage>
</organism>
<feature type="domain" description="CHK kinase-like" evidence="1">
    <location>
        <begin position="152"/>
        <end position="341"/>
    </location>
</feature>
<dbReference type="Pfam" id="PF07914">
    <property type="entry name" value="DUF1679"/>
    <property type="match status" value="1"/>
</dbReference>
<dbReference type="InterPro" id="IPR015897">
    <property type="entry name" value="CHK_kinase-like"/>
</dbReference>
<dbReference type="InterPro" id="IPR052961">
    <property type="entry name" value="Oxido-Kinase-like_Enzymes"/>
</dbReference>
<dbReference type="SUPFAM" id="SSF56112">
    <property type="entry name" value="Protein kinase-like (PK-like)"/>
    <property type="match status" value="1"/>
</dbReference>
<protein>
    <recommendedName>
        <fullName evidence="1">CHK kinase-like domain-containing protein</fullName>
    </recommendedName>
</protein>
<dbReference type="InterPro" id="IPR011009">
    <property type="entry name" value="Kinase-like_dom_sf"/>
</dbReference>
<reference evidence="2" key="1">
    <citation type="submission" date="2020-10" db="EMBL/GenBank/DDBJ databases">
        <authorList>
            <person name="Kikuchi T."/>
        </authorList>
    </citation>
    <scope>NUCLEOTIDE SEQUENCE</scope>
    <source>
        <strain evidence="2">NKZ352</strain>
    </source>
</reference>
<name>A0A8S1GYC3_9PELO</name>
<dbReference type="InterPro" id="IPR012877">
    <property type="entry name" value="Dhs-27"/>
</dbReference>